<dbReference type="PANTHER" id="PTHR36435:SF1">
    <property type="entry name" value="CAAX AMINO TERMINAL PROTEASE FAMILY PROTEIN"/>
    <property type="match status" value="1"/>
</dbReference>
<dbReference type="RefSeq" id="WP_254758645.1">
    <property type="nucleotide sequence ID" value="NZ_JANCLT010000004.1"/>
</dbReference>
<dbReference type="EMBL" id="JANCLT010000004">
    <property type="protein sequence ID" value="MCP8968727.1"/>
    <property type="molecule type" value="Genomic_DNA"/>
</dbReference>
<keyword evidence="3" id="KW-0378">Hydrolase</keyword>
<dbReference type="InterPro" id="IPR003675">
    <property type="entry name" value="Rce1/LyrA-like_dom"/>
</dbReference>
<feature type="transmembrane region" description="Helical" evidence="1">
    <location>
        <begin position="144"/>
        <end position="160"/>
    </location>
</feature>
<evidence type="ECO:0000256" key="1">
    <source>
        <dbReference type="SAM" id="Phobius"/>
    </source>
</evidence>
<keyword evidence="1" id="KW-1133">Transmembrane helix</keyword>
<dbReference type="AlphaFoldDB" id="A0AA42BPG6"/>
<evidence type="ECO:0000313" key="4">
    <source>
        <dbReference type="Proteomes" id="UP001156102"/>
    </source>
</evidence>
<dbReference type="GO" id="GO:0004175">
    <property type="term" value="F:endopeptidase activity"/>
    <property type="evidence" value="ECO:0007669"/>
    <property type="project" value="UniProtKB-ARBA"/>
</dbReference>
<proteinExistence type="predicted"/>
<feature type="transmembrane region" description="Helical" evidence="1">
    <location>
        <begin position="54"/>
        <end position="73"/>
    </location>
</feature>
<dbReference type="PANTHER" id="PTHR36435">
    <property type="entry name" value="SLR1288 PROTEIN"/>
    <property type="match status" value="1"/>
</dbReference>
<keyword evidence="3" id="KW-0645">Protease</keyword>
<feature type="transmembrane region" description="Helical" evidence="1">
    <location>
        <begin position="94"/>
        <end position="111"/>
    </location>
</feature>
<keyword evidence="4" id="KW-1185">Reference proteome</keyword>
<dbReference type="Proteomes" id="UP001156102">
    <property type="component" value="Unassembled WGS sequence"/>
</dbReference>
<gene>
    <name evidence="3" type="ORF">NK662_09270</name>
</gene>
<evidence type="ECO:0000313" key="3">
    <source>
        <dbReference type="EMBL" id="MCP8968727.1"/>
    </source>
</evidence>
<keyword evidence="1" id="KW-0812">Transmembrane</keyword>
<keyword evidence="3" id="KW-0482">Metalloprotease</keyword>
<sequence>MSRKKTLDEFTDRELRLNLYMTQAIILGVSLILGLILFQSAAEWRRLWRLDWEPVLLLGGGAAVLVVALDYMAMKLLPEAWFDDGGINERMFRGLSIPHLLLLTFIIGFAEELLFRGILQTHLGLWLSSLIFAALHLRYVAKPFLFAFVLSISMLFGWLFAWTDNLLVTVFAHFLVDFIMGLHLRESEGEHKGGE</sequence>
<feature type="domain" description="CAAX prenyl protease 2/Lysostaphin resistance protein A-like" evidence="2">
    <location>
        <begin position="96"/>
        <end position="179"/>
    </location>
</feature>
<evidence type="ECO:0000259" key="2">
    <source>
        <dbReference type="Pfam" id="PF02517"/>
    </source>
</evidence>
<name>A0AA42BPG6_9BACI</name>
<feature type="transmembrane region" description="Helical" evidence="1">
    <location>
        <begin position="20"/>
        <end position="42"/>
    </location>
</feature>
<comment type="caution">
    <text evidence="3">The sequence shown here is derived from an EMBL/GenBank/DDBJ whole genome shotgun (WGS) entry which is preliminary data.</text>
</comment>
<dbReference type="GO" id="GO:0080120">
    <property type="term" value="P:CAAX-box protein maturation"/>
    <property type="evidence" value="ECO:0007669"/>
    <property type="project" value="UniProtKB-ARBA"/>
</dbReference>
<reference evidence="3" key="1">
    <citation type="submission" date="2022-07" db="EMBL/GenBank/DDBJ databases">
        <authorList>
            <person name="Li W.-J."/>
            <person name="Deng Q.-Q."/>
        </authorList>
    </citation>
    <scope>NUCLEOTIDE SEQUENCE</scope>
    <source>
        <strain evidence="3">SYSU M60031</strain>
    </source>
</reference>
<protein>
    <submittedName>
        <fullName evidence="3">CPBP family intramembrane metalloprotease</fullName>
    </submittedName>
</protein>
<keyword evidence="1" id="KW-0472">Membrane</keyword>
<dbReference type="InterPro" id="IPR052710">
    <property type="entry name" value="CAAX_protease"/>
</dbReference>
<dbReference type="Pfam" id="PF02517">
    <property type="entry name" value="Rce1-like"/>
    <property type="match status" value="1"/>
</dbReference>
<organism evidence="3 4">
    <name type="scientific">Ectobacillus ponti</name>
    <dbReference type="NCBI Taxonomy" id="2961894"/>
    <lineage>
        <taxon>Bacteria</taxon>
        <taxon>Bacillati</taxon>
        <taxon>Bacillota</taxon>
        <taxon>Bacilli</taxon>
        <taxon>Bacillales</taxon>
        <taxon>Bacillaceae</taxon>
        <taxon>Ectobacillus</taxon>
    </lineage>
</organism>
<accession>A0AA42BPG6</accession>
<dbReference type="GO" id="GO:0008237">
    <property type="term" value="F:metallopeptidase activity"/>
    <property type="evidence" value="ECO:0007669"/>
    <property type="project" value="UniProtKB-KW"/>
</dbReference>